<name>A0AAW2HU45_9NEOP</name>
<protein>
    <submittedName>
        <fullName evidence="1">Uncharacterized protein</fullName>
    </submittedName>
</protein>
<dbReference type="EMBL" id="JARGDH010000003">
    <property type="protein sequence ID" value="KAL0273241.1"/>
    <property type="molecule type" value="Genomic_DNA"/>
</dbReference>
<organism evidence="1">
    <name type="scientific">Menopon gallinae</name>
    <name type="common">poultry shaft louse</name>
    <dbReference type="NCBI Taxonomy" id="328185"/>
    <lineage>
        <taxon>Eukaryota</taxon>
        <taxon>Metazoa</taxon>
        <taxon>Ecdysozoa</taxon>
        <taxon>Arthropoda</taxon>
        <taxon>Hexapoda</taxon>
        <taxon>Insecta</taxon>
        <taxon>Pterygota</taxon>
        <taxon>Neoptera</taxon>
        <taxon>Paraneoptera</taxon>
        <taxon>Psocodea</taxon>
        <taxon>Troctomorpha</taxon>
        <taxon>Phthiraptera</taxon>
        <taxon>Amblycera</taxon>
        <taxon>Menoponidae</taxon>
        <taxon>Menopon</taxon>
    </lineage>
</organism>
<dbReference type="AlphaFoldDB" id="A0AAW2HU45"/>
<accession>A0AAW2HU45</accession>
<reference evidence="1" key="1">
    <citation type="journal article" date="2024" name="Gigascience">
        <title>Chromosome-level genome of the poultry shaft louse Menopon gallinae provides insight into the host-switching and adaptive evolution of parasitic lice.</title>
        <authorList>
            <person name="Xu Y."/>
            <person name="Ma L."/>
            <person name="Liu S."/>
            <person name="Liang Y."/>
            <person name="Liu Q."/>
            <person name="He Z."/>
            <person name="Tian L."/>
            <person name="Duan Y."/>
            <person name="Cai W."/>
            <person name="Li H."/>
            <person name="Song F."/>
        </authorList>
    </citation>
    <scope>NUCLEOTIDE SEQUENCE</scope>
    <source>
        <strain evidence="1">Cailab_2023a</strain>
    </source>
</reference>
<proteinExistence type="predicted"/>
<gene>
    <name evidence="1" type="ORF">PYX00_005962</name>
</gene>
<comment type="caution">
    <text evidence="1">The sequence shown here is derived from an EMBL/GenBank/DDBJ whole genome shotgun (WGS) entry which is preliminary data.</text>
</comment>
<sequence>MEASAERNYIYIKVQQLIGLRRNGRHPISNLSLRSCSWSTYKQKIMDYSAQKFESLDHTLEINIFFEDSSRHNRRASSFAGYFYSCSSLWKIVSSSGLRSRRHQKHYIADRRVLTASTIIREVRNIVSNRRAAAEASEMLIFI</sequence>
<evidence type="ECO:0000313" key="1">
    <source>
        <dbReference type="EMBL" id="KAL0273241.1"/>
    </source>
</evidence>